<feature type="transmembrane region" description="Helical" evidence="6">
    <location>
        <begin position="424"/>
        <end position="444"/>
    </location>
</feature>
<feature type="compositionally biased region" description="Polar residues" evidence="5">
    <location>
        <begin position="87"/>
        <end position="104"/>
    </location>
</feature>
<dbReference type="InterPro" id="IPR006977">
    <property type="entry name" value="Yip1_dom"/>
</dbReference>
<reference evidence="8 9" key="1">
    <citation type="journal article" date="2010" name="Stand. Genomic Sci.">
        <title>Complete genome sequence of Methanoplanus petrolearius type strain (SEBR 4847).</title>
        <authorList>
            <person name="Brambilla E."/>
            <person name="Djao O.D."/>
            <person name="Daligault H."/>
            <person name="Lapidus A."/>
            <person name="Lucas S."/>
            <person name="Hammon N."/>
            <person name="Nolan M."/>
            <person name="Tice H."/>
            <person name="Cheng J.F."/>
            <person name="Han C."/>
            <person name="Tapia R."/>
            <person name="Goodwin L."/>
            <person name="Pitluck S."/>
            <person name="Liolios K."/>
            <person name="Ivanova N."/>
            <person name="Mavromatis K."/>
            <person name="Mikhailova N."/>
            <person name="Pati A."/>
            <person name="Chen A."/>
            <person name="Palaniappan K."/>
            <person name="Land M."/>
            <person name="Hauser L."/>
            <person name="Chang Y.J."/>
            <person name="Jeffries C.D."/>
            <person name="Rohde M."/>
            <person name="Spring S."/>
            <person name="Sikorski J."/>
            <person name="Goker M."/>
            <person name="Woyke T."/>
            <person name="Bristow J."/>
            <person name="Eisen J.A."/>
            <person name="Markowitz V."/>
            <person name="Hugenholtz P."/>
            <person name="Kyrpides N.C."/>
            <person name="Klenk H.P."/>
        </authorList>
    </citation>
    <scope>NUCLEOTIDE SEQUENCE [LARGE SCALE GENOMIC DNA]</scope>
    <source>
        <strain evidence="9">DSM 11571 / OCM 486 / SEBR 4847</strain>
    </source>
</reference>
<keyword evidence="2 6" id="KW-0812">Transmembrane</keyword>
<protein>
    <recommendedName>
        <fullName evidence="7">Yip1 domain-containing protein</fullName>
    </recommendedName>
</protein>
<feature type="compositionally biased region" description="Pro residues" evidence="5">
    <location>
        <begin position="111"/>
        <end position="121"/>
    </location>
</feature>
<evidence type="ECO:0000256" key="5">
    <source>
        <dbReference type="SAM" id="MobiDB-lite"/>
    </source>
</evidence>
<feature type="region of interest" description="Disordered" evidence="5">
    <location>
        <begin position="1"/>
        <end position="27"/>
    </location>
</feature>
<comment type="subcellular location">
    <subcellularLocation>
        <location evidence="1">Membrane</location>
        <topology evidence="1">Multi-pass membrane protein</topology>
    </subcellularLocation>
</comment>
<keyword evidence="3 6" id="KW-1133">Transmembrane helix</keyword>
<dbReference type="GO" id="GO:0016020">
    <property type="term" value="C:membrane"/>
    <property type="evidence" value="ECO:0007669"/>
    <property type="project" value="UniProtKB-SubCell"/>
</dbReference>
<dbReference type="HOGENOM" id="CLU_551673_0_0_2"/>
<dbReference type="KEGG" id="mpi:Mpet_2585"/>
<evidence type="ECO:0000256" key="2">
    <source>
        <dbReference type="ARBA" id="ARBA00022692"/>
    </source>
</evidence>
<dbReference type="OrthoDB" id="113255at2157"/>
<gene>
    <name evidence="8" type="ordered locus">Mpet_2585</name>
</gene>
<evidence type="ECO:0000313" key="8">
    <source>
        <dbReference type="EMBL" id="ADN37328.1"/>
    </source>
</evidence>
<evidence type="ECO:0000256" key="6">
    <source>
        <dbReference type="SAM" id="Phobius"/>
    </source>
</evidence>
<evidence type="ECO:0000256" key="1">
    <source>
        <dbReference type="ARBA" id="ARBA00004141"/>
    </source>
</evidence>
<keyword evidence="9" id="KW-1185">Reference proteome</keyword>
<dbReference type="Proteomes" id="UP000006565">
    <property type="component" value="Chromosome"/>
</dbReference>
<proteinExistence type="predicted"/>
<feature type="compositionally biased region" description="Polar residues" evidence="5">
    <location>
        <begin position="167"/>
        <end position="184"/>
    </location>
</feature>
<keyword evidence="4 6" id="KW-0472">Membrane</keyword>
<feature type="transmembrane region" description="Helical" evidence="6">
    <location>
        <begin position="335"/>
        <end position="358"/>
    </location>
</feature>
<sequence length="496" mass="54044">MPLPVIVSADPGNSDSGEPVLNVSIKAPDGSDRRMMFVFQNNPEAGDRSFERDALLHAIERGELPPGADPRGVSSKRRSSDDSSSSPAMNSKFTSNSEPFQSFVSGRVFHQPPPPPPPPGYFPLNHNANMNPSSELEVERGSSYRAGVDPVRRPPSNNYPPARDSSRSYNGNMNPSSGFETGRSTSRRAYENPIRRSPSKDAFHQPPPPSPPPPDIINRRDYYRNMDSSCSFGPAKQSNPYSYDPFPNERVAPQYIRRFENYGGGGSGRQTSCEFRCAPRPGRKQRNAPKKNVFYSGSTVGEYYSTDSIPATILGMLRSPEETFRLLRTKEVEDAVPVLLVSLAVFAFGSTFFLGLIASSAGASDYPSLSGLADLGTLIFVAFEMMIFGVILAAITGILLHFVAYYEGFDEDISQSLKVAGYSAAPYAVGGVIPFFGIIIAPLWCVYLQYTGMRETCYMEPDQAVVAVLVPAAVFAVLFIIMTMLGGDNFSIFGGA</sequence>
<dbReference type="EMBL" id="CP002117">
    <property type="protein sequence ID" value="ADN37328.1"/>
    <property type="molecule type" value="Genomic_DNA"/>
</dbReference>
<name>E1RFM4_METP4</name>
<dbReference type="AlphaFoldDB" id="E1RFM4"/>
<dbReference type="Pfam" id="PF04893">
    <property type="entry name" value="Yip1"/>
    <property type="match status" value="1"/>
</dbReference>
<feature type="compositionally biased region" description="Pro residues" evidence="5">
    <location>
        <begin position="205"/>
        <end position="215"/>
    </location>
</feature>
<evidence type="ECO:0000256" key="3">
    <source>
        <dbReference type="ARBA" id="ARBA00022989"/>
    </source>
</evidence>
<feature type="compositionally biased region" description="Basic and acidic residues" evidence="5">
    <location>
        <begin position="188"/>
        <end position="203"/>
    </location>
</feature>
<evidence type="ECO:0000313" key="9">
    <source>
        <dbReference type="Proteomes" id="UP000006565"/>
    </source>
</evidence>
<feature type="region of interest" description="Disordered" evidence="5">
    <location>
        <begin position="41"/>
        <end position="220"/>
    </location>
</feature>
<evidence type="ECO:0000259" key="7">
    <source>
        <dbReference type="Pfam" id="PF04893"/>
    </source>
</evidence>
<feature type="transmembrane region" description="Helical" evidence="6">
    <location>
        <begin position="464"/>
        <end position="485"/>
    </location>
</feature>
<feature type="compositionally biased region" description="Basic and acidic residues" evidence="5">
    <location>
        <begin position="45"/>
        <end position="63"/>
    </location>
</feature>
<evidence type="ECO:0000256" key="4">
    <source>
        <dbReference type="ARBA" id="ARBA00023136"/>
    </source>
</evidence>
<organism evidence="8 9">
    <name type="scientific">Methanolacinia petrolearia (strain DSM 11571 / OCM 486 / SEBR 4847)</name>
    <name type="common">Methanoplanus petrolearius</name>
    <dbReference type="NCBI Taxonomy" id="679926"/>
    <lineage>
        <taxon>Archaea</taxon>
        <taxon>Methanobacteriati</taxon>
        <taxon>Methanobacteriota</taxon>
        <taxon>Stenosarchaea group</taxon>
        <taxon>Methanomicrobia</taxon>
        <taxon>Methanomicrobiales</taxon>
        <taxon>Methanomicrobiaceae</taxon>
        <taxon>Methanolacinia</taxon>
    </lineage>
</organism>
<accession>E1RFM4</accession>
<feature type="transmembrane region" description="Helical" evidence="6">
    <location>
        <begin position="378"/>
        <end position="403"/>
    </location>
</feature>
<dbReference type="eggNOG" id="arCOG03630">
    <property type="taxonomic scope" value="Archaea"/>
</dbReference>
<feature type="domain" description="Yip1" evidence="7">
    <location>
        <begin position="315"/>
        <end position="481"/>
    </location>
</feature>